<reference evidence="1 2" key="1">
    <citation type="submission" date="2021-06" db="EMBL/GenBank/DDBJ databases">
        <authorList>
            <person name="Palmer J.M."/>
        </authorList>
    </citation>
    <scope>NUCLEOTIDE SEQUENCE [LARGE SCALE GENOMIC DNA]</scope>
    <source>
        <strain evidence="2">if_2019</strain>
        <tissue evidence="1">Muscle</tissue>
    </source>
</reference>
<protein>
    <submittedName>
        <fullName evidence="1">Uncharacterized protein</fullName>
    </submittedName>
</protein>
<proteinExistence type="predicted"/>
<dbReference type="Proteomes" id="UP001482620">
    <property type="component" value="Unassembled WGS sequence"/>
</dbReference>
<sequence>MTVCNWKVTCLAGVRLFPSAERSCVATSLIQVIRSKIWKYEYVHTWLFISMLPCDGLVMATCPGFTPPLNRRR</sequence>
<organism evidence="1 2">
    <name type="scientific">Ilyodon furcidens</name>
    <name type="common">goldbreast splitfin</name>
    <dbReference type="NCBI Taxonomy" id="33524"/>
    <lineage>
        <taxon>Eukaryota</taxon>
        <taxon>Metazoa</taxon>
        <taxon>Chordata</taxon>
        <taxon>Craniata</taxon>
        <taxon>Vertebrata</taxon>
        <taxon>Euteleostomi</taxon>
        <taxon>Actinopterygii</taxon>
        <taxon>Neopterygii</taxon>
        <taxon>Teleostei</taxon>
        <taxon>Neoteleostei</taxon>
        <taxon>Acanthomorphata</taxon>
        <taxon>Ovalentaria</taxon>
        <taxon>Atherinomorphae</taxon>
        <taxon>Cyprinodontiformes</taxon>
        <taxon>Goodeidae</taxon>
        <taxon>Ilyodon</taxon>
    </lineage>
</organism>
<comment type="caution">
    <text evidence="1">The sequence shown here is derived from an EMBL/GenBank/DDBJ whole genome shotgun (WGS) entry which is preliminary data.</text>
</comment>
<dbReference type="EMBL" id="JAHRIQ010105184">
    <property type="protein sequence ID" value="MEQ2255250.1"/>
    <property type="molecule type" value="Genomic_DNA"/>
</dbReference>
<keyword evidence="2" id="KW-1185">Reference proteome</keyword>
<accession>A0ABV0VD92</accession>
<evidence type="ECO:0000313" key="2">
    <source>
        <dbReference type="Proteomes" id="UP001482620"/>
    </source>
</evidence>
<gene>
    <name evidence="1" type="ORF">ILYODFUR_011925</name>
</gene>
<name>A0ABV0VD92_9TELE</name>
<evidence type="ECO:0000313" key="1">
    <source>
        <dbReference type="EMBL" id="MEQ2255250.1"/>
    </source>
</evidence>